<dbReference type="Proteomes" id="UP001341840">
    <property type="component" value="Unassembled WGS sequence"/>
</dbReference>
<proteinExistence type="predicted"/>
<feature type="non-terminal residue" evidence="1">
    <location>
        <position position="238"/>
    </location>
</feature>
<organism evidence="1 2">
    <name type="scientific">Stylosanthes scabra</name>
    <dbReference type="NCBI Taxonomy" id="79078"/>
    <lineage>
        <taxon>Eukaryota</taxon>
        <taxon>Viridiplantae</taxon>
        <taxon>Streptophyta</taxon>
        <taxon>Embryophyta</taxon>
        <taxon>Tracheophyta</taxon>
        <taxon>Spermatophyta</taxon>
        <taxon>Magnoliopsida</taxon>
        <taxon>eudicotyledons</taxon>
        <taxon>Gunneridae</taxon>
        <taxon>Pentapetalae</taxon>
        <taxon>rosids</taxon>
        <taxon>fabids</taxon>
        <taxon>Fabales</taxon>
        <taxon>Fabaceae</taxon>
        <taxon>Papilionoideae</taxon>
        <taxon>50 kb inversion clade</taxon>
        <taxon>dalbergioids sensu lato</taxon>
        <taxon>Dalbergieae</taxon>
        <taxon>Pterocarpus clade</taxon>
        <taxon>Stylosanthes</taxon>
    </lineage>
</organism>
<gene>
    <name evidence="1" type="ORF">PIB30_029933</name>
</gene>
<evidence type="ECO:0000313" key="2">
    <source>
        <dbReference type="Proteomes" id="UP001341840"/>
    </source>
</evidence>
<comment type="caution">
    <text evidence="1">The sequence shown here is derived from an EMBL/GenBank/DDBJ whole genome shotgun (WGS) entry which is preliminary data.</text>
</comment>
<reference evidence="1 2" key="1">
    <citation type="journal article" date="2023" name="Plants (Basel)">
        <title>Bridging the Gap: Combining Genomics and Transcriptomics Approaches to Understand Stylosanthes scabra, an Orphan Legume from the Brazilian Caatinga.</title>
        <authorList>
            <person name="Ferreira-Neto J.R.C."/>
            <person name="da Silva M.D."/>
            <person name="Binneck E."/>
            <person name="de Melo N.F."/>
            <person name="da Silva R.H."/>
            <person name="de Melo A.L.T.M."/>
            <person name="Pandolfi V."/>
            <person name="Bustamante F.O."/>
            <person name="Brasileiro-Vidal A.C."/>
            <person name="Benko-Iseppon A.M."/>
        </authorList>
    </citation>
    <scope>NUCLEOTIDE SEQUENCE [LARGE SCALE GENOMIC DNA]</scope>
    <source>
        <tissue evidence="1">Leaves</tissue>
    </source>
</reference>
<keyword evidence="2" id="KW-1185">Reference proteome</keyword>
<dbReference type="EMBL" id="JASCZI010151158">
    <property type="protein sequence ID" value="MED6170330.1"/>
    <property type="molecule type" value="Genomic_DNA"/>
</dbReference>
<protein>
    <submittedName>
        <fullName evidence="1">Uncharacterized protein</fullName>
    </submittedName>
</protein>
<evidence type="ECO:0000313" key="1">
    <source>
        <dbReference type="EMBL" id="MED6170330.1"/>
    </source>
</evidence>
<accession>A0ABU6VD07</accession>
<sequence length="238" mass="27447">MINRCEAEEHEVETGITKVIFDEWKIVEVEQCPIYATSKERDPLADITMLKYNEVDEDRVRFVHIEEVVNEWNFLNSKIDSSNKEMLSGQNSNWSESRSSDRTITWPCGGKGILMQRNEGAIVVEVSPIDIESEVIKSDGRRACDSIGDGKDVESGGEWVPEIVGEKGMLKPKDIEELAWRRVARTLGSRNKENQPSRNRVENYGTKEFYEDENFMSTLKELNEAQDLKRRQAKQREK</sequence>
<name>A0ABU6VD07_9FABA</name>